<dbReference type="SUPFAM" id="SSF53335">
    <property type="entry name" value="S-adenosyl-L-methionine-dependent methyltransferases"/>
    <property type="match status" value="1"/>
</dbReference>
<dbReference type="Proteomes" id="UP000481153">
    <property type="component" value="Unassembled WGS sequence"/>
</dbReference>
<protein>
    <submittedName>
        <fullName evidence="1">Uncharacterized protein</fullName>
    </submittedName>
</protein>
<dbReference type="Pfam" id="PF10294">
    <property type="entry name" value="Methyltransf_16"/>
    <property type="match status" value="1"/>
</dbReference>
<keyword evidence="2" id="KW-1185">Reference proteome</keyword>
<reference evidence="1 2" key="1">
    <citation type="submission" date="2019-07" db="EMBL/GenBank/DDBJ databases">
        <title>Genomics analysis of Aphanomyces spp. identifies a new class of oomycete effector associated with host adaptation.</title>
        <authorList>
            <person name="Gaulin E."/>
        </authorList>
    </citation>
    <scope>NUCLEOTIDE SEQUENCE [LARGE SCALE GENOMIC DNA]</scope>
    <source>
        <strain evidence="1 2">ATCC 201684</strain>
    </source>
</reference>
<proteinExistence type="predicted"/>
<dbReference type="AlphaFoldDB" id="A0A6G0X591"/>
<dbReference type="InterPro" id="IPR029063">
    <property type="entry name" value="SAM-dependent_MTases_sf"/>
</dbReference>
<dbReference type="PANTHER" id="PTHR14614:SF123">
    <property type="entry name" value="OS04G0645500 PROTEIN"/>
    <property type="match status" value="1"/>
</dbReference>
<name>A0A6G0X591_9STRA</name>
<dbReference type="EMBL" id="VJMJ01000101">
    <property type="protein sequence ID" value="KAF0735148.1"/>
    <property type="molecule type" value="Genomic_DNA"/>
</dbReference>
<organism evidence="1 2">
    <name type="scientific">Aphanomyces euteiches</name>
    <dbReference type="NCBI Taxonomy" id="100861"/>
    <lineage>
        <taxon>Eukaryota</taxon>
        <taxon>Sar</taxon>
        <taxon>Stramenopiles</taxon>
        <taxon>Oomycota</taxon>
        <taxon>Saprolegniomycetes</taxon>
        <taxon>Saprolegniales</taxon>
        <taxon>Verrucalvaceae</taxon>
        <taxon>Aphanomyces</taxon>
    </lineage>
</organism>
<dbReference type="InterPro" id="IPR019410">
    <property type="entry name" value="Methyltransf_16"/>
</dbReference>
<evidence type="ECO:0000313" key="1">
    <source>
        <dbReference type="EMBL" id="KAF0735148.1"/>
    </source>
</evidence>
<dbReference type="PANTHER" id="PTHR14614">
    <property type="entry name" value="HEPATOCELLULAR CARCINOMA-ASSOCIATED ANTIGEN"/>
    <property type="match status" value="1"/>
</dbReference>
<dbReference type="Gene3D" id="3.40.50.150">
    <property type="entry name" value="Vaccinia Virus protein VP39"/>
    <property type="match status" value="1"/>
</dbReference>
<dbReference type="VEuPathDB" id="FungiDB:AeMF1_010329"/>
<evidence type="ECO:0000313" key="2">
    <source>
        <dbReference type="Proteomes" id="UP000481153"/>
    </source>
</evidence>
<comment type="caution">
    <text evidence="1">The sequence shown here is derived from an EMBL/GenBank/DDBJ whole genome shotgun (WGS) entry which is preliminary data.</text>
</comment>
<sequence length="240" mass="25996">MAEESIVVKTDSVRVIEERIRIGVRDKELDLTLLLDEDELAPLFAGAAWAGTLVWDAAVVLANHVLNHVPLESKRVLELGAGIGVPGMVAGVLGAANVMITEQPELVPLLRTNLRRNASNFSSSVSAAELSWGRDATTKFFEKSGDFDVVLSCDCIYEPLYGKSWVALADTMDVLCARNPACVVLVAVERRHEDGIDSFLSYLSSNSALASTLVRTIAKKEHRSLGDEGVGVELYRITAL</sequence>
<gene>
    <name evidence="1" type="ORF">Ae201684_008359</name>
</gene>
<accession>A0A6G0X591</accession>